<organism evidence="1 2">
    <name type="scientific">Brevibacillus brevis</name>
    <name type="common">Bacillus brevis</name>
    <dbReference type="NCBI Taxonomy" id="1393"/>
    <lineage>
        <taxon>Bacteria</taxon>
        <taxon>Bacillati</taxon>
        <taxon>Bacillota</taxon>
        <taxon>Bacilli</taxon>
        <taxon>Bacillales</taxon>
        <taxon>Paenibacillaceae</taxon>
        <taxon>Brevibacillus</taxon>
    </lineage>
</organism>
<evidence type="ECO:0000313" key="1">
    <source>
        <dbReference type="EMBL" id="AWX53624.1"/>
    </source>
</evidence>
<accession>A0A2Z4MAW3</accession>
<dbReference type="Proteomes" id="UP000036061">
    <property type="component" value="Chromosome"/>
</dbReference>
<name>A0A2Z4MAW3_BREBE</name>
<dbReference type="RefSeq" id="WP_048035510.1">
    <property type="nucleotide sequence ID" value="NZ_CP030117.1"/>
</dbReference>
<dbReference type="EMBL" id="CP030117">
    <property type="protein sequence ID" value="AWX53624.1"/>
    <property type="molecule type" value="Genomic_DNA"/>
</dbReference>
<protein>
    <submittedName>
        <fullName evidence="1">Uncharacterized protein</fullName>
    </submittedName>
</protein>
<gene>
    <name evidence="1" type="ORF">AB432_000300</name>
</gene>
<proteinExistence type="predicted"/>
<reference evidence="1 2" key="1">
    <citation type="journal article" date="2015" name="Genome Announc.">
        <title>Draft Genome Sequence of Brevibacillus brevis DZQ7, a Plant Growth-Promoting Rhizobacterium with Broad-Spectrum Antimicrobial Activity.</title>
        <authorList>
            <person name="Hou Q."/>
            <person name="Wang C."/>
            <person name="Hou X."/>
            <person name="Xia Z."/>
            <person name="Ye J."/>
            <person name="Liu K."/>
            <person name="Liu H."/>
            <person name="Wang J."/>
            <person name="Guo H."/>
            <person name="Yu X."/>
            <person name="Yang Y."/>
            <person name="Du B."/>
            <person name="Ding Y."/>
        </authorList>
    </citation>
    <scope>NUCLEOTIDE SEQUENCE [LARGE SCALE GENOMIC DNA]</scope>
    <source>
        <strain evidence="1 2">DZQ7</strain>
    </source>
</reference>
<evidence type="ECO:0000313" key="2">
    <source>
        <dbReference type="Proteomes" id="UP000036061"/>
    </source>
</evidence>
<dbReference type="AlphaFoldDB" id="A0A2Z4MAW3"/>
<sequence length="425" mass="48838">MSKKNIKSSVTSLVLAGVLVSAVMLPNLSVQSAFSKSSKELLFSSEMNSENAEKGLDFKHDSLKSVKKTLEDKKIQVKSINPDDKVDLSEYNSIAYNYKDVEKNKKLQKELQEELQNGKKVYLFGGLTIKEYCDLLGIDKLYTQTKIESGDSQESIELAFFNEEDEKKEKKKKDGTDKNKESEKHEIIGYTLDENTPYKVFISDINSYDEEGKIEIEDEIYLSEILQHENKIIEKSDSEFSTRSSRVVDSDYDIIASAYYITKKAGEINSQWKLYKVTDEDDKEYDYFYVKDTSTIETYEWLWDAEEFTIRHDLVFDSDELDDAEPNDTSSNPYKVSLGYPYSIGFEYEIDTEPDMDLTLNKSNDYAKWKVTGSQLESSDDYEFVTAWAATGSYTKLDISHKVNFYAGIDVETDADQSISISYNY</sequence>